<sequence>IRLSGGERQRVGIARALYHDPEVLVLDEATSSLDGITGSLVLG</sequence>
<dbReference type="PANTHER" id="PTHR24221:SF654">
    <property type="entry name" value="ATP-BINDING CASSETTE SUB-FAMILY B MEMBER 6"/>
    <property type="match status" value="1"/>
</dbReference>
<dbReference type="SUPFAM" id="SSF52540">
    <property type="entry name" value="P-loop containing nucleoside triphosphate hydrolases"/>
    <property type="match status" value="1"/>
</dbReference>
<feature type="non-terminal residue" evidence="2">
    <location>
        <position position="1"/>
    </location>
</feature>
<accession>X1CL63</accession>
<proteinExistence type="predicted"/>
<organism evidence="2">
    <name type="scientific">marine sediment metagenome</name>
    <dbReference type="NCBI Taxonomy" id="412755"/>
    <lineage>
        <taxon>unclassified sequences</taxon>
        <taxon>metagenomes</taxon>
        <taxon>ecological metagenomes</taxon>
    </lineage>
</organism>
<reference evidence="2" key="1">
    <citation type="journal article" date="2014" name="Front. Microbiol.">
        <title>High frequency of phylogenetically diverse reductive dehalogenase-homologous genes in deep subseafloor sedimentary metagenomes.</title>
        <authorList>
            <person name="Kawai M."/>
            <person name="Futagami T."/>
            <person name="Toyoda A."/>
            <person name="Takaki Y."/>
            <person name="Nishi S."/>
            <person name="Hori S."/>
            <person name="Arai W."/>
            <person name="Tsubouchi T."/>
            <person name="Morono Y."/>
            <person name="Uchiyama I."/>
            <person name="Ito T."/>
            <person name="Fujiyama A."/>
            <person name="Inagaki F."/>
            <person name="Takami H."/>
        </authorList>
    </citation>
    <scope>NUCLEOTIDE SEQUENCE</scope>
    <source>
        <strain evidence="2">Expedition CK06-06</strain>
    </source>
</reference>
<evidence type="ECO:0000313" key="2">
    <source>
        <dbReference type="EMBL" id="GAH08457.1"/>
    </source>
</evidence>
<dbReference type="InterPro" id="IPR039421">
    <property type="entry name" value="Type_1_exporter"/>
</dbReference>
<dbReference type="AlphaFoldDB" id="X1CL63"/>
<comment type="caution">
    <text evidence="2">The sequence shown here is derived from an EMBL/GenBank/DDBJ whole genome shotgun (WGS) entry which is preliminary data.</text>
</comment>
<dbReference type="PANTHER" id="PTHR24221">
    <property type="entry name" value="ATP-BINDING CASSETTE SUB-FAMILY B"/>
    <property type="match status" value="1"/>
</dbReference>
<dbReference type="EMBL" id="BART01038874">
    <property type="protein sequence ID" value="GAH08457.1"/>
    <property type="molecule type" value="Genomic_DNA"/>
</dbReference>
<name>X1CL63_9ZZZZ</name>
<dbReference type="InterPro" id="IPR027417">
    <property type="entry name" value="P-loop_NTPase"/>
</dbReference>
<dbReference type="Pfam" id="PF00005">
    <property type="entry name" value="ABC_tran"/>
    <property type="match status" value="1"/>
</dbReference>
<dbReference type="InterPro" id="IPR003439">
    <property type="entry name" value="ABC_transporter-like_ATP-bd"/>
</dbReference>
<dbReference type="GO" id="GO:0034040">
    <property type="term" value="F:ATPase-coupled lipid transmembrane transporter activity"/>
    <property type="evidence" value="ECO:0007669"/>
    <property type="project" value="TreeGrafter"/>
</dbReference>
<evidence type="ECO:0000259" key="1">
    <source>
        <dbReference type="Pfam" id="PF00005"/>
    </source>
</evidence>
<dbReference type="GO" id="GO:0016887">
    <property type="term" value="F:ATP hydrolysis activity"/>
    <property type="evidence" value="ECO:0007669"/>
    <property type="project" value="InterPro"/>
</dbReference>
<dbReference type="Gene3D" id="3.40.50.300">
    <property type="entry name" value="P-loop containing nucleotide triphosphate hydrolases"/>
    <property type="match status" value="1"/>
</dbReference>
<gene>
    <name evidence="2" type="ORF">S01H4_64220</name>
</gene>
<dbReference type="GO" id="GO:0005524">
    <property type="term" value="F:ATP binding"/>
    <property type="evidence" value="ECO:0007669"/>
    <property type="project" value="InterPro"/>
</dbReference>
<feature type="domain" description="ABC transporter" evidence="1">
    <location>
        <begin position="2"/>
        <end position="31"/>
    </location>
</feature>
<protein>
    <recommendedName>
        <fullName evidence="1">ABC transporter domain-containing protein</fullName>
    </recommendedName>
</protein>